<evidence type="ECO:0000313" key="1">
    <source>
        <dbReference type="EMBL" id="VVD02511.1"/>
    </source>
</evidence>
<keyword evidence="2" id="KW-1185">Reference proteome</keyword>
<sequence length="15" mass="1669">MMSVFSESAPRDIKA</sequence>
<gene>
    <name evidence="1" type="ORF">LSINAPIS_LOCUS12713</name>
</gene>
<accession>A0A5E4QVX5</accession>
<dbReference type="EMBL" id="FZQP02006110">
    <property type="protein sequence ID" value="VVD02511.1"/>
    <property type="molecule type" value="Genomic_DNA"/>
</dbReference>
<proteinExistence type="predicted"/>
<name>A0A5E4QVX5_9NEOP</name>
<dbReference type="Proteomes" id="UP000324832">
    <property type="component" value="Unassembled WGS sequence"/>
</dbReference>
<evidence type="ECO:0000313" key="2">
    <source>
        <dbReference type="Proteomes" id="UP000324832"/>
    </source>
</evidence>
<reference evidence="1 2" key="1">
    <citation type="submission" date="2017-07" db="EMBL/GenBank/DDBJ databases">
        <authorList>
            <person name="Talla V."/>
            <person name="Backstrom N."/>
        </authorList>
    </citation>
    <scope>NUCLEOTIDE SEQUENCE [LARGE SCALE GENOMIC DNA]</scope>
</reference>
<protein>
    <submittedName>
        <fullName evidence="1">Uncharacterized protein</fullName>
    </submittedName>
</protein>
<organism evidence="1 2">
    <name type="scientific">Leptidea sinapis</name>
    <dbReference type="NCBI Taxonomy" id="189913"/>
    <lineage>
        <taxon>Eukaryota</taxon>
        <taxon>Metazoa</taxon>
        <taxon>Ecdysozoa</taxon>
        <taxon>Arthropoda</taxon>
        <taxon>Hexapoda</taxon>
        <taxon>Insecta</taxon>
        <taxon>Pterygota</taxon>
        <taxon>Neoptera</taxon>
        <taxon>Endopterygota</taxon>
        <taxon>Lepidoptera</taxon>
        <taxon>Glossata</taxon>
        <taxon>Ditrysia</taxon>
        <taxon>Papilionoidea</taxon>
        <taxon>Pieridae</taxon>
        <taxon>Dismorphiinae</taxon>
        <taxon>Leptidea</taxon>
    </lineage>
</organism>